<evidence type="ECO:0000313" key="5">
    <source>
        <dbReference type="Proteomes" id="UP001215280"/>
    </source>
</evidence>
<protein>
    <recommendedName>
        <fullName evidence="3">NmrA-like domain-containing protein</fullName>
    </recommendedName>
</protein>
<dbReference type="SUPFAM" id="SSF51735">
    <property type="entry name" value="NAD(P)-binding Rossmann-fold domains"/>
    <property type="match status" value="1"/>
</dbReference>
<organism evidence="4 5">
    <name type="scientific">Mycena maculata</name>
    <dbReference type="NCBI Taxonomy" id="230809"/>
    <lineage>
        <taxon>Eukaryota</taxon>
        <taxon>Fungi</taxon>
        <taxon>Dikarya</taxon>
        <taxon>Basidiomycota</taxon>
        <taxon>Agaricomycotina</taxon>
        <taxon>Agaricomycetes</taxon>
        <taxon>Agaricomycetidae</taxon>
        <taxon>Agaricales</taxon>
        <taxon>Marasmiineae</taxon>
        <taxon>Mycenaceae</taxon>
        <taxon>Mycena</taxon>
    </lineage>
</organism>
<evidence type="ECO:0000313" key="4">
    <source>
        <dbReference type="EMBL" id="KAJ7728836.1"/>
    </source>
</evidence>
<dbReference type="Gene3D" id="3.40.50.720">
    <property type="entry name" value="NAD(P)-binding Rossmann-like Domain"/>
    <property type="match status" value="1"/>
</dbReference>
<dbReference type="InterPro" id="IPR051609">
    <property type="entry name" value="NmrA/Isoflavone_reductase-like"/>
</dbReference>
<proteinExistence type="predicted"/>
<dbReference type="Pfam" id="PF05368">
    <property type="entry name" value="NmrA"/>
    <property type="match status" value="1"/>
</dbReference>
<dbReference type="GO" id="GO:0016491">
    <property type="term" value="F:oxidoreductase activity"/>
    <property type="evidence" value="ECO:0007669"/>
    <property type="project" value="UniProtKB-KW"/>
</dbReference>
<keyword evidence="1" id="KW-0521">NADP</keyword>
<keyword evidence="2" id="KW-0560">Oxidoreductase</keyword>
<dbReference type="PANTHER" id="PTHR47706">
    <property type="entry name" value="NMRA-LIKE FAMILY PROTEIN"/>
    <property type="match status" value="1"/>
</dbReference>
<dbReference type="InterPro" id="IPR008030">
    <property type="entry name" value="NmrA-like"/>
</dbReference>
<name>A0AAD7MQR4_9AGAR</name>
<keyword evidence="5" id="KW-1185">Reference proteome</keyword>
<comment type="caution">
    <text evidence="4">The sequence shown here is derived from an EMBL/GenBank/DDBJ whole genome shotgun (WGS) entry which is preliminary data.</text>
</comment>
<dbReference type="EMBL" id="JARJLG010000202">
    <property type="protein sequence ID" value="KAJ7728836.1"/>
    <property type="molecule type" value="Genomic_DNA"/>
</dbReference>
<gene>
    <name evidence="4" type="ORF">DFH07DRAFT_850855</name>
</gene>
<dbReference type="Proteomes" id="UP001215280">
    <property type="component" value="Unassembled WGS sequence"/>
</dbReference>
<reference evidence="4" key="1">
    <citation type="submission" date="2023-03" db="EMBL/GenBank/DDBJ databases">
        <title>Massive genome expansion in bonnet fungi (Mycena s.s.) driven by repeated elements and novel gene families across ecological guilds.</title>
        <authorList>
            <consortium name="Lawrence Berkeley National Laboratory"/>
            <person name="Harder C.B."/>
            <person name="Miyauchi S."/>
            <person name="Viragh M."/>
            <person name="Kuo A."/>
            <person name="Thoen E."/>
            <person name="Andreopoulos B."/>
            <person name="Lu D."/>
            <person name="Skrede I."/>
            <person name="Drula E."/>
            <person name="Henrissat B."/>
            <person name="Morin E."/>
            <person name="Kohler A."/>
            <person name="Barry K."/>
            <person name="LaButti K."/>
            <person name="Morin E."/>
            <person name="Salamov A."/>
            <person name="Lipzen A."/>
            <person name="Mereny Z."/>
            <person name="Hegedus B."/>
            <person name="Baldrian P."/>
            <person name="Stursova M."/>
            <person name="Weitz H."/>
            <person name="Taylor A."/>
            <person name="Grigoriev I.V."/>
            <person name="Nagy L.G."/>
            <person name="Martin F."/>
            <person name="Kauserud H."/>
        </authorList>
    </citation>
    <scope>NUCLEOTIDE SEQUENCE</scope>
    <source>
        <strain evidence="4">CBHHK188m</strain>
    </source>
</reference>
<sequence length="287" mass="31068">MRTYTSFAVFGAGLVGVPVTRELRARGVSVIVLARPGFCPDTVKRSLPPSVDIFEVELADTAKVKQLLKKYAVEVVISTISAAEVGIQNQLATTAQAAGVGLFVPSEFGVVTDGLHGNTMEISTIEHLKAIELPFARFYAGFFIEIIPALTGFAVNGKINVVGYGNMPCSFTASDDVAGFVAHVLTSLPSEELFDRTFRLEGDRSTLSDLAVIFGTDVQYVKEIPVKESSSGRMSEVWKRMQNAAECGVASTGWDVSQWAEGKECAGCTNHLWGGHEWKTIKSFYQL</sequence>
<evidence type="ECO:0000256" key="1">
    <source>
        <dbReference type="ARBA" id="ARBA00022857"/>
    </source>
</evidence>
<accession>A0AAD7MQR4</accession>
<dbReference type="PANTHER" id="PTHR47706:SF9">
    <property type="entry name" value="NMRA-LIKE DOMAIN-CONTAINING PROTEIN-RELATED"/>
    <property type="match status" value="1"/>
</dbReference>
<feature type="domain" description="NmrA-like" evidence="3">
    <location>
        <begin position="8"/>
        <end position="214"/>
    </location>
</feature>
<evidence type="ECO:0000259" key="3">
    <source>
        <dbReference type="Pfam" id="PF05368"/>
    </source>
</evidence>
<dbReference type="InterPro" id="IPR036291">
    <property type="entry name" value="NAD(P)-bd_dom_sf"/>
</dbReference>
<evidence type="ECO:0000256" key="2">
    <source>
        <dbReference type="ARBA" id="ARBA00023002"/>
    </source>
</evidence>
<dbReference type="AlphaFoldDB" id="A0AAD7MQR4"/>